<proteinExistence type="predicted"/>
<dbReference type="RefSeq" id="XP_009531668.1">
    <property type="nucleotide sequence ID" value="XM_009533373.1"/>
</dbReference>
<dbReference type="InParanoid" id="G4ZSL7"/>
<dbReference type="Proteomes" id="UP000002640">
    <property type="component" value="Unassembled WGS sequence"/>
</dbReference>
<accession>G4ZSL7</accession>
<organism evidence="1 2">
    <name type="scientific">Phytophthora sojae (strain P6497)</name>
    <name type="common">Soybean stem and root rot agent</name>
    <name type="synonym">Phytophthora megasperma f. sp. glycines</name>
    <dbReference type="NCBI Taxonomy" id="1094619"/>
    <lineage>
        <taxon>Eukaryota</taxon>
        <taxon>Sar</taxon>
        <taxon>Stramenopiles</taxon>
        <taxon>Oomycota</taxon>
        <taxon>Peronosporomycetes</taxon>
        <taxon>Peronosporales</taxon>
        <taxon>Peronosporaceae</taxon>
        <taxon>Phytophthora</taxon>
    </lineage>
</organism>
<protein>
    <recommendedName>
        <fullName evidence="3">F-box domain-containing protein</fullName>
    </recommendedName>
</protein>
<reference evidence="1 2" key="1">
    <citation type="journal article" date="2006" name="Science">
        <title>Phytophthora genome sequences uncover evolutionary origins and mechanisms of pathogenesis.</title>
        <authorList>
            <person name="Tyler B.M."/>
            <person name="Tripathy S."/>
            <person name="Zhang X."/>
            <person name="Dehal P."/>
            <person name="Jiang R.H."/>
            <person name="Aerts A."/>
            <person name="Arredondo F.D."/>
            <person name="Baxter L."/>
            <person name="Bensasson D."/>
            <person name="Beynon J.L."/>
            <person name="Chapman J."/>
            <person name="Damasceno C.M."/>
            <person name="Dorrance A.E."/>
            <person name="Dou D."/>
            <person name="Dickerman A.W."/>
            <person name="Dubchak I.L."/>
            <person name="Garbelotto M."/>
            <person name="Gijzen M."/>
            <person name="Gordon S.G."/>
            <person name="Govers F."/>
            <person name="Grunwald N.J."/>
            <person name="Huang W."/>
            <person name="Ivors K.L."/>
            <person name="Jones R.W."/>
            <person name="Kamoun S."/>
            <person name="Krampis K."/>
            <person name="Lamour K.H."/>
            <person name="Lee M.K."/>
            <person name="McDonald W.H."/>
            <person name="Medina M."/>
            <person name="Meijer H.J."/>
            <person name="Nordberg E.K."/>
            <person name="Maclean D.J."/>
            <person name="Ospina-Giraldo M.D."/>
            <person name="Morris P.F."/>
            <person name="Phuntumart V."/>
            <person name="Putnam N.H."/>
            <person name="Rash S."/>
            <person name="Rose J.K."/>
            <person name="Sakihama Y."/>
            <person name="Salamov A.A."/>
            <person name="Savidor A."/>
            <person name="Scheuring C.F."/>
            <person name="Smith B.M."/>
            <person name="Sobral B.W."/>
            <person name="Terry A."/>
            <person name="Torto-Alalibo T.A."/>
            <person name="Win J."/>
            <person name="Xu Z."/>
            <person name="Zhang H."/>
            <person name="Grigoriev I.V."/>
            <person name="Rokhsar D.S."/>
            <person name="Boore J.L."/>
        </authorList>
    </citation>
    <scope>NUCLEOTIDE SEQUENCE [LARGE SCALE GENOMIC DNA]</scope>
    <source>
        <strain evidence="1 2">P6497</strain>
    </source>
</reference>
<dbReference type="Gene3D" id="3.80.10.10">
    <property type="entry name" value="Ribonuclease Inhibitor"/>
    <property type="match status" value="1"/>
</dbReference>
<feature type="non-terminal residue" evidence="1">
    <location>
        <position position="435"/>
    </location>
</feature>
<sequence>YDPKPGALDGSDIDWDRVFGYLPNLKRLDLSKLSLVSRHVPDILVAASKYCRGLEPLILPSRGFIHDNHYGCTNAVRGAPIEKLMTTLYQALERWHGRKTGAGLRQLTVPTGNEVERLRSTTEFLEAVMKFCPQIEFLDDYEKMTVHGDAQCYDMWSITLETWEKFNKTCTNLKSFSWTVVPFADPFFRVFGDHVKPNLTELSLSANRSWNYHRYFRECDGQIVAPPPNDDESSRPGYGLLASEITAVPRACPALTHLSVEIDYLHNNGREQYVNLDLYGDEFWEAVAERCPKLQSIIMWDGSGYANFNIKSEETLTDRTLLLLAEMKSLRSIELAPARLTGQGIFEYLRRICQDKDFAEGERSVEIRMGGHMRTPVAPPRFYAEIVELLKLLAEISEEELGAVNCRQKPTIYIKNPYESQVHRHWCESYMRDML</sequence>
<dbReference type="OMA" id="IDIDCIQ"/>
<evidence type="ECO:0000313" key="1">
    <source>
        <dbReference type="EMBL" id="EGZ14239.1"/>
    </source>
</evidence>
<dbReference type="AlphaFoldDB" id="G4ZSL7"/>
<gene>
    <name evidence="1" type="ORF">PHYSODRAFT_447565</name>
</gene>
<feature type="non-terminal residue" evidence="1">
    <location>
        <position position="1"/>
    </location>
</feature>
<name>G4ZSL7_PHYSP</name>
<evidence type="ECO:0000313" key="2">
    <source>
        <dbReference type="Proteomes" id="UP000002640"/>
    </source>
</evidence>
<evidence type="ECO:0008006" key="3">
    <source>
        <dbReference type="Google" id="ProtNLM"/>
    </source>
</evidence>
<dbReference type="EMBL" id="JH159156">
    <property type="protein sequence ID" value="EGZ14239.1"/>
    <property type="molecule type" value="Genomic_DNA"/>
</dbReference>
<dbReference type="SUPFAM" id="SSF52047">
    <property type="entry name" value="RNI-like"/>
    <property type="match status" value="1"/>
</dbReference>
<dbReference type="InterPro" id="IPR032675">
    <property type="entry name" value="LRR_dom_sf"/>
</dbReference>
<dbReference type="GeneID" id="20652836"/>
<keyword evidence="2" id="KW-1185">Reference proteome</keyword>
<dbReference type="KEGG" id="psoj:PHYSODRAFT_447565"/>